<dbReference type="AlphaFoldDB" id="A0A9D1Z4A9"/>
<feature type="transmembrane region" description="Helical" evidence="1">
    <location>
        <begin position="45"/>
        <end position="68"/>
    </location>
</feature>
<reference evidence="2" key="2">
    <citation type="submission" date="2021-04" db="EMBL/GenBank/DDBJ databases">
        <authorList>
            <person name="Gilroy R."/>
        </authorList>
    </citation>
    <scope>NUCLEOTIDE SEQUENCE</scope>
    <source>
        <strain evidence="2">CHK33-7979</strain>
    </source>
</reference>
<name>A0A9D1Z4A9_9FIRM</name>
<evidence type="ECO:0000313" key="2">
    <source>
        <dbReference type="EMBL" id="HIY73400.1"/>
    </source>
</evidence>
<gene>
    <name evidence="2" type="ORF">H9826_05430</name>
</gene>
<evidence type="ECO:0000313" key="3">
    <source>
        <dbReference type="Proteomes" id="UP000886824"/>
    </source>
</evidence>
<dbReference type="EMBL" id="DXCX01000055">
    <property type="protein sequence ID" value="HIY73400.1"/>
    <property type="molecule type" value="Genomic_DNA"/>
</dbReference>
<organism evidence="2 3">
    <name type="scientific">Candidatus Intestinimonas merdavium</name>
    <dbReference type="NCBI Taxonomy" id="2838622"/>
    <lineage>
        <taxon>Bacteria</taxon>
        <taxon>Bacillati</taxon>
        <taxon>Bacillota</taxon>
        <taxon>Clostridia</taxon>
        <taxon>Eubacteriales</taxon>
        <taxon>Intestinimonas</taxon>
    </lineage>
</organism>
<keyword evidence="1" id="KW-0472">Membrane</keyword>
<comment type="caution">
    <text evidence="2">The sequence shown here is derived from an EMBL/GenBank/DDBJ whole genome shotgun (WGS) entry which is preliminary data.</text>
</comment>
<protein>
    <submittedName>
        <fullName evidence="2">Sigma factor regulator N-terminal domain-containing protein</fullName>
    </submittedName>
</protein>
<evidence type="ECO:0000256" key="1">
    <source>
        <dbReference type="SAM" id="Phobius"/>
    </source>
</evidence>
<dbReference type="Proteomes" id="UP000886824">
    <property type="component" value="Unassembled WGS sequence"/>
</dbReference>
<proteinExistence type="predicted"/>
<reference evidence="2" key="1">
    <citation type="journal article" date="2021" name="PeerJ">
        <title>Extensive microbial diversity within the chicken gut microbiome revealed by metagenomics and culture.</title>
        <authorList>
            <person name="Gilroy R."/>
            <person name="Ravi A."/>
            <person name="Getino M."/>
            <person name="Pursley I."/>
            <person name="Horton D.L."/>
            <person name="Alikhan N.F."/>
            <person name="Baker D."/>
            <person name="Gharbi K."/>
            <person name="Hall N."/>
            <person name="Watson M."/>
            <person name="Adriaenssens E.M."/>
            <person name="Foster-Nyarko E."/>
            <person name="Jarju S."/>
            <person name="Secka A."/>
            <person name="Antonio M."/>
            <person name="Oren A."/>
            <person name="Chaudhuri R.R."/>
            <person name="La Ragione R."/>
            <person name="Hildebrand F."/>
            <person name="Pallen M.J."/>
        </authorList>
    </citation>
    <scope>NUCLEOTIDE SEQUENCE</scope>
    <source>
        <strain evidence="2">CHK33-7979</strain>
    </source>
</reference>
<keyword evidence="1" id="KW-1133">Transmembrane helix</keyword>
<keyword evidence="1" id="KW-0812">Transmembrane</keyword>
<accession>A0A9D1Z4A9</accession>
<sequence length="333" mass="37129">MKQPDDLDHRLEALRESEKATSPSPPVQEELLALERLIRRRVRRICLKTLSAVVICAILIFGLIHPLAKWTTFNPISMEEDGQAFTNYLNAYFGTMQPYVRVTGTSIEDTGFGTYDVSVYVVGTENLKVYIGGYTDVHLSVRQGKAEVTSDPTGKLTKYLGRFDSDLMASGELLSELEKLPDSAYIRLSVGTHTPLTLDQLWELPAEVVWAQIYDPNVEYQGGVNLAVPLLFGGELNPRDLDGGALVQYYADTLELLLTQPTLLTSLGIFSSDRIYYTTDVVEEALTSAREMRDFTSQNYCVQGSKDEILDLIGQVEPTSLMVDHIFLTPLSD</sequence>